<dbReference type="CDD" id="cd03674">
    <property type="entry name" value="NUDIX_Hydrolase"/>
    <property type="match status" value="1"/>
</dbReference>
<proteinExistence type="predicted"/>
<dbReference type="SUPFAM" id="SSF55811">
    <property type="entry name" value="Nudix"/>
    <property type="match status" value="1"/>
</dbReference>
<evidence type="ECO:0000313" key="3">
    <source>
        <dbReference type="Proteomes" id="UP001279681"/>
    </source>
</evidence>
<keyword evidence="2" id="KW-0378">Hydrolase</keyword>
<dbReference type="PANTHER" id="PTHR43736">
    <property type="entry name" value="ADP-RIBOSE PYROPHOSPHATASE"/>
    <property type="match status" value="1"/>
</dbReference>
<dbReference type="InterPro" id="IPR000086">
    <property type="entry name" value="NUDIX_hydrolase_dom"/>
</dbReference>
<dbReference type="GO" id="GO:0016787">
    <property type="term" value="F:hydrolase activity"/>
    <property type="evidence" value="ECO:0007669"/>
    <property type="project" value="UniProtKB-KW"/>
</dbReference>
<dbReference type="Proteomes" id="UP001279681">
    <property type="component" value="Unassembled WGS sequence"/>
</dbReference>
<dbReference type="PANTHER" id="PTHR43736:SF1">
    <property type="entry name" value="DIHYDRONEOPTERIN TRIPHOSPHATE DIPHOSPHATASE"/>
    <property type="match status" value="1"/>
</dbReference>
<name>A0ABU4WDV3_9FUSO</name>
<dbReference type="PROSITE" id="PS51462">
    <property type="entry name" value="NUDIX"/>
    <property type="match status" value="1"/>
</dbReference>
<evidence type="ECO:0000259" key="1">
    <source>
        <dbReference type="PROSITE" id="PS51462"/>
    </source>
</evidence>
<comment type="caution">
    <text evidence="2">The sequence shown here is derived from an EMBL/GenBank/DDBJ whole genome shotgun (WGS) entry which is preliminary data.</text>
</comment>
<dbReference type="InterPro" id="IPR015797">
    <property type="entry name" value="NUDIX_hydrolase-like_dom_sf"/>
</dbReference>
<accession>A0ABU4WDV3</accession>
<dbReference type="RefSeq" id="WP_320314722.1">
    <property type="nucleotide sequence ID" value="NZ_JAVIKH010000035.1"/>
</dbReference>
<dbReference type="Pfam" id="PF00293">
    <property type="entry name" value="NUDIX"/>
    <property type="match status" value="1"/>
</dbReference>
<evidence type="ECO:0000313" key="2">
    <source>
        <dbReference type="EMBL" id="MDX8337384.1"/>
    </source>
</evidence>
<sequence>MFFNLKKEIYNYLPFNEQEKVDKEVILNLLETEDNLLSRENKICHFTASSWIVNKDKTKVLMIHHNIYNSWSWTGGHADNEENLLEVSIKEAKEETGLKSISPILEEIYSIEILTVDGHMKNNQYVSSHLHLNVTYLLEADEENPLYIKPDENSGVQWFELKDIEKVSNEENMKVIYRKLNKKLESFCEG</sequence>
<keyword evidence="3" id="KW-1185">Reference proteome</keyword>
<feature type="domain" description="Nudix hydrolase" evidence="1">
    <location>
        <begin position="43"/>
        <end position="183"/>
    </location>
</feature>
<gene>
    <name evidence="2" type="ORF">RFV38_12935</name>
</gene>
<protein>
    <submittedName>
        <fullName evidence="2">NUDIX hydrolase</fullName>
    </submittedName>
</protein>
<reference evidence="3" key="1">
    <citation type="submission" date="2023-07" db="EMBL/GenBank/DDBJ databases">
        <authorList>
            <person name="Colorado M.A."/>
            <person name="Villamil L.M."/>
            <person name="Melo J.F."/>
            <person name="Rodriguez J.A."/>
            <person name="Ruiz R.Y."/>
        </authorList>
    </citation>
    <scope>NUCLEOTIDE SEQUENCE [LARGE SCALE GENOMIC DNA]</scope>
    <source>
        <strain evidence="3">C33</strain>
    </source>
</reference>
<dbReference type="EMBL" id="JAVIKH010000035">
    <property type="protein sequence ID" value="MDX8337384.1"/>
    <property type="molecule type" value="Genomic_DNA"/>
</dbReference>
<dbReference type="Gene3D" id="3.90.79.10">
    <property type="entry name" value="Nucleoside Triphosphate Pyrophosphohydrolase"/>
    <property type="match status" value="1"/>
</dbReference>
<organism evidence="2 3">
    <name type="scientific">Candidatus Cetobacterium colombiensis</name>
    <dbReference type="NCBI Taxonomy" id="3073100"/>
    <lineage>
        <taxon>Bacteria</taxon>
        <taxon>Fusobacteriati</taxon>
        <taxon>Fusobacteriota</taxon>
        <taxon>Fusobacteriia</taxon>
        <taxon>Fusobacteriales</taxon>
        <taxon>Fusobacteriaceae</taxon>
        <taxon>Cetobacterium</taxon>
    </lineage>
</organism>